<dbReference type="Gene3D" id="1.10.357.10">
    <property type="entry name" value="Tetracycline Repressor, domain 2"/>
    <property type="match status" value="1"/>
</dbReference>
<organism evidence="5 6">
    <name type="scientific">Actinopolyspora mzabensis</name>
    <dbReference type="NCBI Taxonomy" id="995066"/>
    <lineage>
        <taxon>Bacteria</taxon>
        <taxon>Bacillati</taxon>
        <taxon>Actinomycetota</taxon>
        <taxon>Actinomycetes</taxon>
        <taxon>Actinopolysporales</taxon>
        <taxon>Actinopolysporaceae</taxon>
        <taxon>Actinopolyspora</taxon>
    </lineage>
</organism>
<dbReference type="AlphaFoldDB" id="A0A1G8Y081"/>
<dbReference type="Pfam" id="PF00440">
    <property type="entry name" value="TetR_N"/>
    <property type="match status" value="1"/>
</dbReference>
<keyword evidence="1 2" id="KW-0238">DNA-binding</keyword>
<evidence type="ECO:0000259" key="4">
    <source>
        <dbReference type="PROSITE" id="PS50977"/>
    </source>
</evidence>
<proteinExistence type="predicted"/>
<name>A0A1G8Y081_ACTMZ</name>
<sequence length="257" mass="28182">MACYISGMSEGNSGESKPRAGRTADGRRQLRGALAVAALDLFAAKGYESTTVEDIVAAVGVGRRTFFRHFRSKEEVVFPDHEERLAGVVRELDDAGDSEPPMTVVCRTAETVLDMYLADPEVSLKRFELTRQVPSLRDREIVSIDGYQRVFARYLRRRFSERADAKLRAAVTAATVVATHNHVLRRWLKSGGGFDARAALREALHGVTADDTRVSAAESTADTDEVVVGVVRTSTSVHAVRDRIEGVLREMGGNDSD</sequence>
<dbReference type="GO" id="GO:0003700">
    <property type="term" value="F:DNA-binding transcription factor activity"/>
    <property type="evidence" value="ECO:0007669"/>
    <property type="project" value="TreeGrafter"/>
</dbReference>
<feature type="domain" description="HTH tetR-type" evidence="4">
    <location>
        <begin position="28"/>
        <end position="88"/>
    </location>
</feature>
<evidence type="ECO:0000256" key="1">
    <source>
        <dbReference type="ARBA" id="ARBA00023125"/>
    </source>
</evidence>
<dbReference type="Proteomes" id="UP000199213">
    <property type="component" value="Unassembled WGS sequence"/>
</dbReference>
<gene>
    <name evidence="5" type="ORF">SAMN04487820_103175</name>
</gene>
<dbReference type="SUPFAM" id="SSF46689">
    <property type="entry name" value="Homeodomain-like"/>
    <property type="match status" value="1"/>
</dbReference>
<dbReference type="InterPro" id="IPR009057">
    <property type="entry name" value="Homeodomain-like_sf"/>
</dbReference>
<evidence type="ECO:0000256" key="2">
    <source>
        <dbReference type="PROSITE-ProRule" id="PRU00335"/>
    </source>
</evidence>
<evidence type="ECO:0000313" key="6">
    <source>
        <dbReference type="Proteomes" id="UP000199213"/>
    </source>
</evidence>
<dbReference type="PANTHER" id="PTHR30055:SF226">
    <property type="entry name" value="HTH-TYPE TRANSCRIPTIONAL REGULATOR PKSA"/>
    <property type="match status" value="1"/>
</dbReference>
<dbReference type="PRINTS" id="PR00455">
    <property type="entry name" value="HTHTETR"/>
</dbReference>
<dbReference type="PROSITE" id="PS50977">
    <property type="entry name" value="HTH_TETR_2"/>
    <property type="match status" value="1"/>
</dbReference>
<protein>
    <submittedName>
        <fullName evidence="5">Transcriptional regulator, TetR family</fullName>
    </submittedName>
</protein>
<evidence type="ECO:0000256" key="3">
    <source>
        <dbReference type="SAM" id="MobiDB-lite"/>
    </source>
</evidence>
<dbReference type="EMBL" id="FNFM01000003">
    <property type="protein sequence ID" value="SDJ96208.1"/>
    <property type="molecule type" value="Genomic_DNA"/>
</dbReference>
<dbReference type="PROSITE" id="PS01081">
    <property type="entry name" value="HTH_TETR_1"/>
    <property type="match status" value="1"/>
</dbReference>
<accession>A0A1G8Y081</accession>
<feature type="region of interest" description="Disordered" evidence="3">
    <location>
        <begin position="1"/>
        <end position="25"/>
    </location>
</feature>
<feature type="compositionally biased region" description="Basic and acidic residues" evidence="3">
    <location>
        <begin position="16"/>
        <end position="25"/>
    </location>
</feature>
<dbReference type="Pfam" id="PF17754">
    <property type="entry name" value="TetR_C_14"/>
    <property type="match status" value="1"/>
</dbReference>
<dbReference type="Gene3D" id="1.10.10.60">
    <property type="entry name" value="Homeodomain-like"/>
    <property type="match status" value="1"/>
</dbReference>
<evidence type="ECO:0000313" key="5">
    <source>
        <dbReference type="EMBL" id="SDJ96208.1"/>
    </source>
</evidence>
<dbReference type="InterPro" id="IPR041347">
    <property type="entry name" value="MftR_C"/>
</dbReference>
<reference evidence="6" key="1">
    <citation type="submission" date="2016-10" db="EMBL/GenBank/DDBJ databases">
        <authorList>
            <person name="Varghese N."/>
            <person name="Submissions S."/>
        </authorList>
    </citation>
    <scope>NUCLEOTIDE SEQUENCE [LARGE SCALE GENOMIC DNA]</scope>
    <source>
        <strain evidence="6">DSM 45460</strain>
    </source>
</reference>
<dbReference type="GO" id="GO:0000976">
    <property type="term" value="F:transcription cis-regulatory region binding"/>
    <property type="evidence" value="ECO:0007669"/>
    <property type="project" value="TreeGrafter"/>
</dbReference>
<feature type="DNA-binding region" description="H-T-H motif" evidence="2">
    <location>
        <begin position="51"/>
        <end position="70"/>
    </location>
</feature>
<dbReference type="InterPro" id="IPR001647">
    <property type="entry name" value="HTH_TetR"/>
</dbReference>
<keyword evidence="6" id="KW-1185">Reference proteome</keyword>
<dbReference type="InterPro" id="IPR050109">
    <property type="entry name" value="HTH-type_TetR-like_transc_reg"/>
</dbReference>
<dbReference type="PANTHER" id="PTHR30055">
    <property type="entry name" value="HTH-TYPE TRANSCRIPTIONAL REGULATOR RUTR"/>
    <property type="match status" value="1"/>
</dbReference>
<dbReference type="InterPro" id="IPR023772">
    <property type="entry name" value="DNA-bd_HTH_TetR-type_CS"/>
</dbReference>